<feature type="compositionally biased region" description="Polar residues" evidence="7">
    <location>
        <begin position="1"/>
        <end position="18"/>
    </location>
</feature>
<dbReference type="GO" id="GO:0046983">
    <property type="term" value="F:protein dimerization activity"/>
    <property type="evidence" value="ECO:0007669"/>
    <property type="project" value="InterPro"/>
</dbReference>
<gene>
    <name evidence="9" type="ORF">H6P81_018860</name>
</gene>
<dbReference type="Gene3D" id="6.10.250.540">
    <property type="match status" value="1"/>
</dbReference>
<dbReference type="FunFam" id="1.10.10.10:FF:000008">
    <property type="entry name" value="E2F transcription factor 1"/>
    <property type="match status" value="1"/>
</dbReference>
<dbReference type="GO" id="GO:0090575">
    <property type="term" value="C:RNA polymerase II transcription regulator complex"/>
    <property type="evidence" value="ECO:0007669"/>
    <property type="project" value="TreeGrafter"/>
</dbReference>
<name>A0AAV7E566_ARIFI</name>
<dbReference type="SMART" id="SM01372">
    <property type="entry name" value="E2F_TDP"/>
    <property type="match status" value="1"/>
</dbReference>
<organism evidence="9 10">
    <name type="scientific">Aristolochia fimbriata</name>
    <name type="common">White veined hardy Dutchman's pipe vine</name>
    <dbReference type="NCBI Taxonomy" id="158543"/>
    <lineage>
        <taxon>Eukaryota</taxon>
        <taxon>Viridiplantae</taxon>
        <taxon>Streptophyta</taxon>
        <taxon>Embryophyta</taxon>
        <taxon>Tracheophyta</taxon>
        <taxon>Spermatophyta</taxon>
        <taxon>Magnoliopsida</taxon>
        <taxon>Magnoliidae</taxon>
        <taxon>Piperales</taxon>
        <taxon>Aristolochiaceae</taxon>
        <taxon>Aristolochia</taxon>
    </lineage>
</organism>
<evidence type="ECO:0000256" key="2">
    <source>
        <dbReference type="ARBA" id="ARBA00023015"/>
    </source>
</evidence>
<keyword evidence="6" id="KW-0539">Nucleus</keyword>
<dbReference type="InterPro" id="IPR036390">
    <property type="entry name" value="WH_DNA-bd_sf"/>
</dbReference>
<dbReference type="InterPro" id="IPR032198">
    <property type="entry name" value="E2F_CC-MB"/>
</dbReference>
<evidence type="ECO:0000313" key="9">
    <source>
        <dbReference type="EMBL" id="KAG9443006.1"/>
    </source>
</evidence>
<feature type="domain" description="E2F/DP family winged-helix DNA-binding" evidence="8">
    <location>
        <begin position="138"/>
        <end position="203"/>
    </location>
</feature>
<dbReference type="Gene3D" id="1.10.10.10">
    <property type="entry name" value="Winged helix-like DNA-binding domain superfamily/Winged helix DNA-binding domain"/>
    <property type="match status" value="1"/>
</dbReference>
<dbReference type="InterPro" id="IPR015633">
    <property type="entry name" value="E2F"/>
</dbReference>
<dbReference type="SUPFAM" id="SSF144074">
    <property type="entry name" value="E2F-DP heterodimerization region"/>
    <property type="match status" value="1"/>
</dbReference>
<evidence type="ECO:0000256" key="3">
    <source>
        <dbReference type="ARBA" id="ARBA00023125"/>
    </source>
</evidence>
<dbReference type="AlphaFoldDB" id="A0AAV7E566"/>
<proteinExistence type="inferred from homology"/>
<feature type="compositionally biased region" description="Polar residues" evidence="7">
    <location>
        <begin position="87"/>
        <end position="102"/>
    </location>
</feature>
<evidence type="ECO:0000256" key="7">
    <source>
        <dbReference type="SAM" id="MobiDB-lite"/>
    </source>
</evidence>
<accession>A0AAV7E566</accession>
<dbReference type="EMBL" id="JAINDJ010000007">
    <property type="protein sequence ID" value="KAG9443006.1"/>
    <property type="molecule type" value="Genomic_DNA"/>
</dbReference>
<dbReference type="GO" id="GO:0000978">
    <property type="term" value="F:RNA polymerase II cis-regulatory region sequence-specific DNA binding"/>
    <property type="evidence" value="ECO:0007669"/>
    <property type="project" value="InterPro"/>
</dbReference>
<comment type="similarity">
    <text evidence="1 6">Belongs to the E2F/DP family.</text>
</comment>
<dbReference type="CDD" id="cd14660">
    <property type="entry name" value="E2F_DD"/>
    <property type="match status" value="1"/>
</dbReference>
<keyword evidence="10" id="KW-1185">Reference proteome</keyword>
<evidence type="ECO:0000259" key="8">
    <source>
        <dbReference type="SMART" id="SM01372"/>
    </source>
</evidence>
<dbReference type="Pfam" id="PF02319">
    <property type="entry name" value="WHD_E2F_TDP"/>
    <property type="match status" value="1"/>
</dbReference>
<evidence type="ECO:0000256" key="1">
    <source>
        <dbReference type="ARBA" id="ARBA00010940"/>
    </source>
</evidence>
<keyword evidence="4 6" id="KW-0804">Transcription</keyword>
<sequence length="436" mass="48530">MSELAGSNPSLLQSQSQYPPILRPLKRQFPFPSPKFALDFHRPADLQRDLPGGDTDGFKDSEPPPKDKKGTAHDSEMVGQAQGYTEALSSHVSKPFSGTSGKRYSKGKISKHAQSGVHNPGSDAGSPSNVLPPSNSCRYDSSLGLLTKKFISLIQQAEDGSLDLNQAAEDLEVQKRRIYDITNVLEGIGLIEKTLKNRIRWKGLDMSRPREQEELASRLKAEVESLYAEECRLDENIRQMQDHLTVLTEDENNQKWLYVTKDDINNLPCFQNKTLIAVKAPHGTTLEVPDPDEVIEYPQRRYQMLLRSATGPIDCYLVSKFEEKVEDLNMGLQNSAAESVADSTSNDNNAGPLPAIAHDVSNACDIDGQGQQDNQKPAFPDTLNRDFVGGILKIVPSDENVDADYWLQSDPEVSITDMWKAVYPCHIRELHDAIKQ</sequence>
<dbReference type="SUPFAM" id="SSF46785">
    <property type="entry name" value="Winged helix' DNA-binding domain"/>
    <property type="match status" value="1"/>
</dbReference>
<feature type="compositionally biased region" description="Basic and acidic residues" evidence="7">
    <location>
        <begin position="38"/>
        <end position="48"/>
    </location>
</feature>
<reference evidence="9 10" key="1">
    <citation type="submission" date="2021-07" db="EMBL/GenBank/DDBJ databases">
        <title>The Aristolochia fimbriata genome: insights into angiosperm evolution, floral development and chemical biosynthesis.</title>
        <authorList>
            <person name="Jiao Y."/>
        </authorList>
    </citation>
    <scope>NUCLEOTIDE SEQUENCE [LARGE SCALE GENOMIC DNA]</scope>
    <source>
        <strain evidence="9">IBCAS-2021</strain>
        <tissue evidence="9">Leaf</tissue>
    </source>
</reference>
<feature type="region of interest" description="Disordered" evidence="7">
    <location>
        <begin position="1"/>
        <end position="133"/>
    </location>
</feature>
<evidence type="ECO:0000313" key="10">
    <source>
        <dbReference type="Proteomes" id="UP000825729"/>
    </source>
</evidence>
<dbReference type="InterPro" id="IPR037241">
    <property type="entry name" value="E2F-DP_heterodim"/>
</dbReference>
<dbReference type="Proteomes" id="UP000825729">
    <property type="component" value="Unassembled WGS sequence"/>
</dbReference>
<comment type="subcellular location">
    <subcellularLocation>
        <location evidence="6">Nucleus</location>
    </subcellularLocation>
</comment>
<dbReference type="InterPro" id="IPR036388">
    <property type="entry name" value="WH-like_DNA-bd_sf"/>
</dbReference>
<evidence type="ECO:0000256" key="5">
    <source>
        <dbReference type="ARBA" id="ARBA00023306"/>
    </source>
</evidence>
<comment type="caution">
    <text evidence="9">The sequence shown here is derived from an EMBL/GenBank/DDBJ whole genome shotgun (WGS) entry which is preliminary data.</text>
</comment>
<evidence type="ECO:0000256" key="6">
    <source>
        <dbReference type="RuleBase" id="RU003796"/>
    </source>
</evidence>
<dbReference type="PANTHER" id="PTHR12081:SF18">
    <property type="entry name" value="TRANSCRIPTION FACTOR E2F2-RELATED"/>
    <property type="match status" value="1"/>
</dbReference>
<dbReference type="Pfam" id="PF16421">
    <property type="entry name" value="E2F_CC-MB"/>
    <property type="match status" value="1"/>
</dbReference>
<feature type="compositionally biased region" description="Basic and acidic residues" evidence="7">
    <location>
        <begin position="56"/>
        <end position="76"/>
    </location>
</feature>
<dbReference type="GO" id="GO:0000981">
    <property type="term" value="F:DNA-binding transcription factor activity, RNA polymerase II-specific"/>
    <property type="evidence" value="ECO:0007669"/>
    <property type="project" value="TreeGrafter"/>
</dbReference>
<keyword evidence="2 6" id="KW-0805">Transcription regulation</keyword>
<dbReference type="InterPro" id="IPR003316">
    <property type="entry name" value="E2F_WHTH_DNA-bd_dom"/>
</dbReference>
<keyword evidence="5" id="KW-0131">Cell cycle</keyword>
<keyword evidence="3 6" id="KW-0238">DNA-binding</keyword>
<protein>
    <recommendedName>
        <fullName evidence="8">E2F/DP family winged-helix DNA-binding domain-containing protein</fullName>
    </recommendedName>
</protein>
<dbReference type="PANTHER" id="PTHR12081">
    <property type="entry name" value="TRANSCRIPTION FACTOR E2F"/>
    <property type="match status" value="1"/>
</dbReference>
<evidence type="ECO:0000256" key="4">
    <source>
        <dbReference type="ARBA" id="ARBA00023163"/>
    </source>
</evidence>